<name>A0A545TPT7_9PROT</name>
<organism evidence="1 2">
    <name type="scientific">Denitrobaculum tricleocarpae</name>
    <dbReference type="NCBI Taxonomy" id="2591009"/>
    <lineage>
        <taxon>Bacteria</taxon>
        <taxon>Pseudomonadati</taxon>
        <taxon>Pseudomonadota</taxon>
        <taxon>Alphaproteobacteria</taxon>
        <taxon>Rhodospirillales</taxon>
        <taxon>Rhodospirillaceae</taxon>
        <taxon>Denitrobaculum</taxon>
    </lineage>
</organism>
<sequence>MSDTPSPALPELSELQAHLEQVSQEMIALIRAYDLDATSPFDVIPVAREKITKPEDYVRFLELSLEGRIYGEAAAAVMEAQKVS</sequence>
<reference evidence="1 2" key="1">
    <citation type="submission" date="2019-06" db="EMBL/GenBank/DDBJ databases">
        <title>Whole genome sequence for Rhodospirillaceae sp. R148.</title>
        <authorList>
            <person name="Wang G."/>
        </authorList>
    </citation>
    <scope>NUCLEOTIDE SEQUENCE [LARGE SCALE GENOMIC DNA]</scope>
    <source>
        <strain evidence="1 2">R148</strain>
    </source>
</reference>
<evidence type="ECO:0000313" key="2">
    <source>
        <dbReference type="Proteomes" id="UP000315252"/>
    </source>
</evidence>
<proteinExistence type="predicted"/>
<keyword evidence="2" id="KW-1185">Reference proteome</keyword>
<comment type="caution">
    <text evidence="1">The sequence shown here is derived from an EMBL/GenBank/DDBJ whole genome shotgun (WGS) entry which is preliminary data.</text>
</comment>
<gene>
    <name evidence="1" type="ORF">FKG95_16360</name>
</gene>
<dbReference type="RefSeq" id="WP_142897453.1">
    <property type="nucleotide sequence ID" value="NZ_ML660056.1"/>
</dbReference>
<evidence type="ECO:0000313" key="1">
    <source>
        <dbReference type="EMBL" id="TQV79229.1"/>
    </source>
</evidence>
<accession>A0A545TPT7</accession>
<dbReference type="AlphaFoldDB" id="A0A545TPT7"/>
<dbReference type="EMBL" id="VHSH01000005">
    <property type="protein sequence ID" value="TQV79229.1"/>
    <property type="molecule type" value="Genomic_DNA"/>
</dbReference>
<dbReference type="Proteomes" id="UP000315252">
    <property type="component" value="Unassembled WGS sequence"/>
</dbReference>
<protein>
    <submittedName>
        <fullName evidence="1">Uncharacterized protein</fullName>
    </submittedName>
</protein>
<dbReference type="OrthoDB" id="7362364at2"/>